<organism evidence="2 3">
    <name type="scientific">Apodospora peruviana</name>
    <dbReference type="NCBI Taxonomy" id="516989"/>
    <lineage>
        <taxon>Eukaryota</taxon>
        <taxon>Fungi</taxon>
        <taxon>Dikarya</taxon>
        <taxon>Ascomycota</taxon>
        <taxon>Pezizomycotina</taxon>
        <taxon>Sordariomycetes</taxon>
        <taxon>Sordariomycetidae</taxon>
        <taxon>Sordariales</taxon>
        <taxon>Lasiosphaeriaceae</taxon>
        <taxon>Apodospora</taxon>
    </lineage>
</organism>
<dbReference type="AlphaFoldDB" id="A0AAE0M1R5"/>
<feature type="region of interest" description="Disordered" evidence="1">
    <location>
        <begin position="331"/>
        <end position="359"/>
    </location>
</feature>
<proteinExistence type="predicted"/>
<reference evidence="2" key="2">
    <citation type="submission" date="2023-06" db="EMBL/GenBank/DDBJ databases">
        <authorList>
            <consortium name="Lawrence Berkeley National Laboratory"/>
            <person name="Haridas S."/>
            <person name="Hensen N."/>
            <person name="Bonometti L."/>
            <person name="Westerberg I."/>
            <person name="Brannstrom I.O."/>
            <person name="Guillou S."/>
            <person name="Cros-Aarteil S."/>
            <person name="Calhoun S."/>
            <person name="Kuo A."/>
            <person name="Mondo S."/>
            <person name="Pangilinan J."/>
            <person name="Riley R."/>
            <person name="Labutti K."/>
            <person name="Andreopoulos B."/>
            <person name="Lipzen A."/>
            <person name="Chen C."/>
            <person name="Yanf M."/>
            <person name="Daum C."/>
            <person name="Ng V."/>
            <person name="Clum A."/>
            <person name="Steindorff A."/>
            <person name="Ohm R."/>
            <person name="Martin F."/>
            <person name="Silar P."/>
            <person name="Natvig D."/>
            <person name="Lalanne C."/>
            <person name="Gautier V."/>
            <person name="Ament-Velasquez S.L."/>
            <person name="Kruys A."/>
            <person name="Hutchinson M.I."/>
            <person name="Powell A.J."/>
            <person name="Barry K."/>
            <person name="Miller A.N."/>
            <person name="Grigoriev I.V."/>
            <person name="Debuchy R."/>
            <person name="Gladieux P."/>
            <person name="Thoren M.H."/>
            <person name="Johannesson H."/>
        </authorList>
    </citation>
    <scope>NUCLEOTIDE SEQUENCE</scope>
    <source>
        <strain evidence="2">CBS 118394</strain>
    </source>
</reference>
<feature type="region of interest" description="Disordered" evidence="1">
    <location>
        <begin position="1"/>
        <end position="20"/>
    </location>
</feature>
<reference evidence="2" key="1">
    <citation type="journal article" date="2023" name="Mol. Phylogenet. Evol.">
        <title>Genome-scale phylogeny and comparative genomics of the fungal order Sordariales.</title>
        <authorList>
            <person name="Hensen N."/>
            <person name="Bonometti L."/>
            <person name="Westerberg I."/>
            <person name="Brannstrom I.O."/>
            <person name="Guillou S."/>
            <person name="Cros-Aarteil S."/>
            <person name="Calhoun S."/>
            <person name="Haridas S."/>
            <person name="Kuo A."/>
            <person name="Mondo S."/>
            <person name="Pangilinan J."/>
            <person name="Riley R."/>
            <person name="LaButti K."/>
            <person name="Andreopoulos B."/>
            <person name="Lipzen A."/>
            <person name="Chen C."/>
            <person name="Yan M."/>
            <person name="Daum C."/>
            <person name="Ng V."/>
            <person name="Clum A."/>
            <person name="Steindorff A."/>
            <person name="Ohm R.A."/>
            <person name="Martin F."/>
            <person name="Silar P."/>
            <person name="Natvig D.O."/>
            <person name="Lalanne C."/>
            <person name="Gautier V."/>
            <person name="Ament-Velasquez S.L."/>
            <person name="Kruys A."/>
            <person name="Hutchinson M.I."/>
            <person name="Powell A.J."/>
            <person name="Barry K."/>
            <person name="Miller A.N."/>
            <person name="Grigoriev I.V."/>
            <person name="Debuchy R."/>
            <person name="Gladieux P."/>
            <person name="Hiltunen Thoren M."/>
            <person name="Johannesson H."/>
        </authorList>
    </citation>
    <scope>NUCLEOTIDE SEQUENCE</scope>
    <source>
        <strain evidence="2">CBS 118394</strain>
    </source>
</reference>
<feature type="compositionally biased region" description="Polar residues" evidence="1">
    <location>
        <begin position="242"/>
        <end position="258"/>
    </location>
</feature>
<protein>
    <submittedName>
        <fullName evidence="2">Uncharacterized protein</fullName>
    </submittedName>
</protein>
<keyword evidence="3" id="KW-1185">Reference proteome</keyword>
<feature type="region of interest" description="Disordered" evidence="1">
    <location>
        <begin position="389"/>
        <end position="415"/>
    </location>
</feature>
<evidence type="ECO:0000256" key="1">
    <source>
        <dbReference type="SAM" id="MobiDB-lite"/>
    </source>
</evidence>
<evidence type="ECO:0000313" key="3">
    <source>
        <dbReference type="Proteomes" id="UP001283341"/>
    </source>
</evidence>
<sequence>MHPSGDGPEMEPDCGREDQSPATFVSSILPMIQNAPTPCHNSNHGYALENGIPPFPTPGKHHITSTQHHSKRLKTDVHPSETGYAQSLSHQQQNIPYHQATHFLAPDELTYSDKSHKYHEQAFSCGDDFVQDTTPLSGEINRPRLLSNSTADAYKVIIPSTLSPNGVFHDTGEYSSFEGQHTPSYLKVQDAHTPNESCLFGCYPGQTSWPLEATQPGEKESLEFTAFVDYEPATSLERQGPSIPTSGPSHISVTQRSPHVTDYDYKDAVKALRGISGVEFTPSGNDGEDYFLAESDEEDMIKLIDSFPSAVHQLPPSSVVRDMDADSTIKVFDPSLQRSSPRESPQSGDVVKTEEQRKIEDENLLSSDFDWDKVLDSSLPPQKAAFTSNITSEVAATNGRKPVATEGGTEEPDRTTYPAELRQPISRPPFPSVVRDKSPVTGLSNSSFFRTCFRVGHFISEGIQYFNTKQETTFELYARVTYSSRNRKERVQHFQFADLIKDQHPFPTGTLTGWRTDSLLDRQSSVFLGAGNTPAKSKTCRLICKLTKDKKTDMGWNVVVLSLREVSWEEIYAMKRIICRE</sequence>
<evidence type="ECO:0000313" key="2">
    <source>
        <dbReference type="EMBL" id="KAK3316066.1"/>
    </source>
</evidence>
<feature type="compositionally biased region" description="Polar residues" evidence="1">
    <location>
        <begin position="336"/>
        <end position="347"/>
    </location>
</feature>
<dbReference type="EMBL" id="JAUEDM010000005">
    <property type="protein sequence ID" value="KAK3316066.1"/>
    <property type="molecule type" value="Genomic_DNA"/>
</dbReference>
<accession>A0AAE0M1R5</accession>
<feature type="region of interest" description="Disordered" evidence="1">
    <location>
        <begin position="236"/>
        <end position="258"/>
    </location>
</feature>
<gene>
    <name evidence="2" type="ORF">B0H66DRAFT_276212</name>
</gene>
<name>A0AAE0M1R5_9PEZI</name>
<dbReference type="Proteomes" id="UP001283341">
    <property type="component" value="Unassembled WGS sequence"/>
</dbReference>
<comment type="caution">
    <text evidence="2">The sequence shown here is derived from an EMBL/GenBank/DDBJ whole genome shotgun (WGS) entry which is preliminary data.</text>
</comment>